<dbReference type="Gene3D" id="3.40.50.1820">
    <property type="entry name" value="alpha/beta hydrolase"/>
    <property type="match status" value="1"/>
</dbReference>
<organism evidence="1 2">
    <name type="scientific">Blastococcus jejuensis</name>
    <dbReference type="NCBI Taxonomy" id="351224"/>
    <lineage>
        <taxon>Bacteria</taxon>
        <taxon>Bacillati</taxon>
        <taxon>Actinomycetota</taxon>
        <taxon>Actinomycetes</taxon>
        <taxon>Geodermatophilales</taxon>
        <taxon>Geodermatophilaceae</taxon>
        <taxon>Blastococcus</taxon>
    </lineage>
</organism>
<reference evidence="2" key="1">
    <citation type="journal article" date="2019" name="Int. J. Syst. Evol. Microbiol.">
        <title>The Global Catalogue of Microorganisms (GCM) 10K type strain sequencing project: providing services to taxonomists for standard genome sequencing and annotation.</title>
        <authorList>
            <consortium name="The Broad Institute Genomics Platform"/>
            <consortium name="The Broad Institute Genome Sequencing Center for Infectious Disease"/>
            <person name="Wu L."/>
            <person name="Ma J."/>
        </authorList>
    </citation>
    <scope>NUCLEOTIDE SEQUENCE [LARGE SCALE GENOMIC DNA]</scope>
    <source>
        <strain evidence="2">JCM 15614</strain>
    </source>
</reference>
<dbReference type="EMBL" id="BAAAVV010000006">
    <property type="protein sequence ID" value="GAA3173977.1"/>
    <property type="molecule type" value="Genomic_DNA"/>
</dbReference>
<dbReference type="InterPro" id="IPR029058">
    <property type="entry name" value="AB_hydrolase_fold"/>
</dbReference>
<accession>A0ABP6PH86</accession>
<dbReference type="Pfam" id="PF01674">
    <property type="entry name" value="Lipase_2"/>
    <property type="match status" value="1"/>
</dbReference>
<evidence type="ECO:0008006" key="3">
    <source>
        <dbReference type="Google" id="ProtNLM"/>
    </source>
</evidence>
<gene>
    <name evidence="1" type="ORF">GCM10010531_29440</name>
</gene>
<sequence>MELPIIYVRGFAGGGSGIDKAVDDPFYGFNEGAVHVRVGKDSTPRFYQFESPMLRLITEQHYRLLVHGSQEAYLDRTPDGEVPSNSIWVHRFYDQAASTFGQEPQAYVLEKAAQDLFEFVQKVRRKTGAPRVDLVAHSMGGLICRSMIQRFIPELTRPANGPLRLDAAVDHVERLFTYGTPHGGIEFGIGFGLLEKARDLININGAEIFGPDRMYDYLTPREDPAVRGERPRDWNPARMPADGFPVQRVFCLVGTNPEDYDVALGLSSKVVGARSDGLVQIDNAYVPDAHRAFVHRSHSGRYGLVNSEEGYQNLRRFLFGDLEVRVELHDRRVRGEEDDDIVWQLETQLSIRGLPIVMHEQTTAHHCPVQIEWRAPEDTVDTPVPLLTTFLATAERPHDVRTGEMAPTVRHALRLRLLSIREKGGIFGFFDHLEQTADFDDTLVVDFRPPEGAAPAQAWATWNSQLPGAIRDWQPGDAPPLADDAADVPGVWRGRVPLPASGQAILGDGATIVLTVSGRPPAGG</sequence>
<name>A0ABP6PH86_9ACTN</name>
<dbReference type="RefSeq" id="WP_344689693.1">
    <property type="nucleotide sequence ID" value="NZ_BAAAVV010000006.1"/>
</dbReference>
<evidence type="ECO:0000313" key="1">
    <source>
        <dbReference type="EMBL" id="GAA3173977.1"/>
    </source>
</evidence>
<evidence type="ECO:0000313" key="2">
    <source>
        <dbReference type="Proteomes" id="UP001499924"/>
    </source>
</evidence>
<proteinExistence type="predicted"/>
<dbReference type="SUPFAM" id="SSF53474">
    <property type="entry name" value="alpha/beta-Hydrolases"/>
    <property type="match status" value="1"/>
</dbReference>
<protein>
    <recommendedName>
        <fullName evidence="3">Alpha/beta hydrolase</fullName>
    </recommendedName>
</protein>
<comment type="caution">
    <text evidence="1">The sequence shown here is derived from an EMBL/GenBank/DDBJ whole genome shotgun (WGS) entry which is preliminary data.</text>
</comment>
<dbReference type="Proteomes" id="UP001499924">
    <property type="component" value="Unassembled WGS sequence"/>
</dbReference>
<keyword evidence="2" id="KW-1185">Reference proteome</keyword>
<dbReference type="InterPro" id="IPR002918">
    <property type="entry name" value="Lipase_EstA/Esterase_EstB"/>
</dbReference>